<dbReference type="AlphaFoldDB" id="A0A9Y2MR84"/>
<evidence type="ECO:0000313" key="1">
    <source>
        <dbReference type="EMBL" id="WIX75161.1"/>
    </source>
</evidence>
<gene>
    <name evidence="1" type="ORF">QRX50_26855</name>
</gene>
<dbReference type="Proteomes" id="UP001236014">
    <property type="component" value="Chromosome"/>
</dbReference>
<dbReference type="KEGG" id="acab:QRX50_26855"/>
<protein>
    <submittedName>
        <fullName evidence="1">Uncharacterized protein</fullName>
    </submittedName>
</protein>
<accession>A0A9Y2MR84</accession>
<reference evidence="1 2" key="1">
    <citation type="submission" date="2023-06" db="EMBL/GenBank/DDBJ databases">
        <authorList>
            <person name="Oyuntsetseg B."/>
            <person name="Kim S.B."/>
        </authorList>
    </citation>
    <scope>NUCLEOTIDE SEQUENCE [LARGE SCALE GENOMIC DNA]</scope>
    <source>
        <strain evidence="1 2">2-15</strain>
    </source>
</reference>
<sequence>MVGDLASARGEYRSAPRHDFERVDARAQLRFEDRAGAGQPLVRDLGADLKNAGKSAAKAGAGLKASRTEVGTTYDYVVFPADSGTYTLRGAVA</sequence>
<keyword evidence="2" id="KW-1185">Reference proteome</keyword>
<organism evidence="1 2">
    <name type="scientific">Amycolatopsis carbonis</name>
    <dbReference type="NCBI Taxonomy" id="715471"/>
    <lineage>
        <taxon>Bacteria</taxon>
        <taxon>Bacillati</taxon>
        <taxon>Actinomycetota</taxon>
        <taxon>Actinomycetes</taxon>
        <taxon>Pseudonocardiales</taxon>
        <taxon>Pseudonocardiaceae</taxon>
        <taxon>Amycolatopsis</taxon>
    </lineage>
</organism>
<proteinExistence type="predicted"/>
<name>A0A9Y2MR84_9PSEU</name>
<dbReference type="RefSeq" id="WP_285965938.1">
    <property type="nucleotide sequence ID" value="NZ_CP127294.1"/>
</dbReference>
<evidence type="ECO:0000313" key="2">
    <source>
        <dbReference type="Proteomes" id="UP001236014"/>
    </source>
</evidence>
<dbReference type="EMBL" id="CP127294">
    <property type="protein sequence ID" value="WIX75161.1"/>
    <property type="molecule type" value="Genomic_DNA"/>
</dbReference>